<gene>
    <name evidence="1" type="ORF">D3875_15795</name>
</gene>
<dbReference type="SUPFAM" id="SSF56784">
    <property type="entry name" value="HAD-like"/>
    <property type="match status" value="1"/>
</dbReference>
<dbReference type="Gene3D" id="3.40.50.1000">
    <property type="entry name" value="HAD superfamily/HAD-like"/>
    <property type="match status" value="1"/>
</dbReference>
<dbReference type="AlphaFoldDB" id="A0A418VCD5"/>
<organism evidence="1 2">
    <name type="scientific">Deinococcus cavernae</name>
    <dbReference type="NCBI Taxonomy" id="2320857"/>
    <lineage>
        <taxon>Bacteria</taxon>
        <taxon>Thermotogati</taxon>
        <taxon>Deinococcota</taxon>
        <taxon>Deinococci</taxon>
        <taxon>Deinococcales</taxon>
        <taxon>Deinococcaceae</taxon>
        <taxon>Deinococcus</taxon>
    </lineage>
</organism>
<dbReference type="OrthoDB" id="9809962at2"/>
<dbReference type="Pfam" id="PF13242">
    <property type="entry name" value="Hydrolase_like"/>
    <property type="match status" value="1"/>
</dbReference>
<accession>A0A418VCD5</accession>
<protein>
    <recommendedName>
        <fullName evidence="3">HAD family hydrolase</fullName>
    </recommendedName>
</protein>
<name>A0A418VCD5_9DEIO</name>
<proteinExistence type="predicted"/>
<sequence>MAALSRHAPPSPAARLFCHSLCSGNIAKKQAIFPQWVSEAWFVGDSPQNDVWGPQQVGLKTAFLQTGHALKDEHPEVILGDLREVLSLVT</sequence>
<keyword evidence="2" id="KW-1185">Reference proteome</keyword>
<comment type="caution">
    <text evidence="1">The sequence shown here is derived from an EMBL/GenBank/DDBJ whole genome shotgun (WGS) entry which is preliminary data.</text>
</comment>
<evidence type="ECO:0000313" key="2">
    <source>
        <dbReference type="Proteomes" id="UP000286287"/>
    </source>
</evidence>
<dbReference type="EMBL" id="QYUJ01000014">
    <property type="protein sequence ID" value="RJF73808.1"/>
    <property type="molecule type" value="Genomic_DNA"/>
</dbReference>
<evidence type="ECO:0008006" key="3">
    <source>
        <dbReference type="Google" id="ProtNLM"/>
    </source>
</evidence>
<evidence type="ECO:0000313" key="1">
    <source>
        <dbReference type="EMBL" id="RJF73808.1"/>
    </source>
</evidence>
<dbReference type="Proteomes" id="UP000286287">
    <property type="component" value="Unassembled WGS sequence"/>
</dbReference>
<reference evidence="1 2" key="1">
    <citation type="submission" date="2018-09" db="EMBL/GenBank/DDBJ databases">
        <authorList>
            <person name="Zhu H."/>
        </authorList>
    </citation>
    <scope>NUCLEOTIDE SEQUENCE [LARGE SCALE GENOMIC DNA]</scope>
    <source>
        <strain evidence="1 2">K2S05-167</strain>
    </source>
</reference>
<dbReference type="InterPro" id="IPR036412">
    <property type="entry name" value="HAD-like_sf"/>
</dbReference>
<dbReference type="RefSeq" id="WP_119766566.1">
    <property type="nucleotide sequence ID" value="NZ_QYUJ01000014.1"/>
</dbReference>
<dbReference type="InterPro" id="IPR023214">
    <property type="entry name" value="HAD_sf"/>
</dbReference>